<dbReference type="PANTHER" id="PTHR24320">
    <property type="entry name" value="RETINOL DEHYDROGENASE"/>
    <property type="match status" value="1"/>
</dbReference>
<comment type="similarity">
    <text evidence="1">Belongs to the short-chain dehydrogenases/reductases (SDR) family.</text>
</comment>
<dbReference type="Pfam" id="PF00106">
    <property type="entry name" value="adh_short"/>
    <property type="match status" value="1"/>
</dbReference>
<dbReference type="InterPro" id="IPR002347">
    <property type="entry name" value="SDR_fam"/>
</dbReference>
<proteinExistence type="inferred from homology"/>
<dbReference type="PRINTS" id="PR00081">
    <property type="entry name" value="GDHRDH"/>
</dbReference>
<reference evidence="3" key="1">
    <citation type="submission" date="2021-06" db="EMBL/GenBank/DDBJ databases">
        <title>Comparative genomics, transcriptomics and evolutionary studies reveal genomic signatures of adaptation to plant cell wall in hemibiotrophic fungi.</title>
        <authorList>
            <consortium name="DOE Joint Genome Institute"/>
            <person name="Baroncelli R."/>
            <person name="Diaz J.F."/>
            <person name="Benocci T."/>
            <person name="Peng M."/>
            <person name="Battaglia E."/>
            <person name="Haridas S."/>
            <person name="Andreopoulos W."/>
            <person name="Labutti K."/>
            <person name="Pangilinan J."/>
            <person name="Floch G.L."/>
            <person name="Makela M.R."/>
            <person name="Henrissat B."/>
            <person name="Grigoriev I.V."/>
            <person name="Crouch J.A."/>
            <person name="De Vries R.P."/>
            <person name="Sukno S.A."/>
            <person name="Thon M.R."/>
        </authorList>
    </citation>
    <scope>NUCLEOTIDE SEQUENCE</scope>
    <source>
        <strain evidence="3">CBS 102054</strain>
    </source>
</reference>
<dbReference type="InterPro" id="IPR036291">
    <property type="entry name" value="NAD(P)-bd_dom_sf"/>
</dbReference>
<dbReference type="Proteomes" id="UP001243989">
    <property type="component" value="Unassembled WGS sequence"/>
</dbReference>
<keyword evidence="4" id="KW-1185">Reference proteome</keyword>
<evidence type="ECO:0000256" key="1">
    <source>
        <dbReference type="ARBA" id="ARBA00006484"/>
    </source>
</evidence>
<comment type="caution">
    <text evidence="3">The sequence shown here is derived from an EMBL/GenBank/DDBJ whole genome shotgun (WGS) entry which is preliminary data.</text>
</comment>
<accession>A0AAI9ZWQ0</accession>
<dbReference type="GO" id="GO:0016491">
    <property type="term" value="F:oxidoreductase activity"/>
    <property type="evidence" value="ECO:0007669"/>
    <property type="project" value="UniProtKB-KW"/>
</dbReference>
<organism evidence="3 4">
    <name type="scientific">Colletotrichum phormii</name>
    <dbReference type="NCBI Taxonomy" id="359342"/>
    <lineage>
        <taxon>Eukaryota</taxon>
        <taxon>Fungi</taxon>
        <taxon>Dikarya</taxon>
        <taxon>Ascomycota</taxon>
        <taxon>Pezizomycotina</taxon>
        <taxon>Sordariomycetes</taxon>
        <taxon>Hypocreomycetidae</taxon>
        <taxon>Glomerellales</taxon>
        <taxon>Glomerellaceae</taxon>
        <taxon>Colletotrichum</taxon>
        <taxon>Colletotrichum acutatum species complex</taxon>
    </lineage>
</organism>
<dbReference type="EMBL" id="JAHMHQ010000006">
    <property type="protein sequence ID" value="KAK1639276.1"/>
    <property type="molecule type" value="Genomic_DNA"/>
</dbReference>
<dbReference type="PANTHER" id="PTHR24320:SF283">
    <property type="entry name" value="RETINOL DEHYDROGENASE 11"/>
    <property type="match status" value="1"/>
</dbReference>
<dbReference type="Gene3D" id="3.40.50.720">
    <property type="entry name" value="NAD(P)-binding Rossmann-like Domain"/>
    <property type="match status" value="1"/>
</dbReference>
<evidence type="ECO:0008006" key="5">
    <source>
        <dbReference type="Google" id="ProtNLM"/>
    </source>
</evidence>
<gene>
    <name evidence="3" type="ORF">BDP81DRAFT_459763</name>
</gene>
<dbReference type="RefSeq" id="XP_060447883.1">
    <property type="nucleotide sequence ID" value="XM_060593579.1"/>
</dbReference>
<dbReference type="AlphaFoldDB" id="A0AAI9ZWQ0"/>
<protein>
    <recommendedName>
        <fullName evidence="5">NAD(P)-binding protein</fullName>
    </recommendedName>
</protein>
<keyword evidence="2" id="KW-0560">Oxidoreductase</keyword>
<dbReference type="SUPFAM" id="SSF51735">
    <property type="entry name" value="NAD(P)-binding Rossmann-fold domains"/>
    <property type="match status" value="1"/>
</dbReference>
<name>A0AAI9ZWQ0_9PEZI</name>
<sequence>MSMKNEWLWEYPDYLYSINRLNALTSATEIAATYSEILTGKTIIVTGVSPDGLGLVTAAAFSPQRQQRLILTGRPPEKVQTSISTLKASYPGVQYDALIMDLSSTASVRAAAAKLNEDKSVPTVDILVNNAGVMALPDLQLSEDGIEMTFATNHVGHFLFTNLILPKIIKAAETSSTLTRIINIPAELPEEERPDLQKARFLTGQDWSDKSYVGFLSYGQSKTANILFSVSLTRKLEAKYGIRSYAIHPGAVTTNINRAEEGANSSVLSAVDTELPSPDLSGLEAKGLYMADCKLDDEQCAGFARNKELWALSEELVKEKFDI</sequence>
<evidence type="ECO:0000313" key="3">
    <source>
        <dbReference type="EMBL" id="KAK1639276.1"/>
    </source>
</evidence>
<evidence type="ECO:0000313" key="4">
    <source>
        <dbReference type="Proteomes" id="UP001243989"/>
    </source>
</evidence>
<dbReference type="GeneID" id="85478441"/>
<evidence type="ECO:0000256" key="2">
    <source>
        <dbReference type="ARBA" id="ARBA00023002"/>
    </source>
</evidence>